<comment type="subcellular location">
    <subcellularLocation>
        <location evidence="1">Mitochondrion membrane</location>
        <topology evidence="1">Multi-pass membrane protein</topology>
    </subcellularLocation>
</comment>
<feature type="transmembrane region" description="Helical" evidence="16">
    <location>
        <begin position="130"/>
        <end position="151"/>
    </location>
</feature>
<dbReference type="InterPro" id="IPR050269">
    <property type="entry name" value="ComplexI_Subunit6"/>
</dbReference>
<evidence type="ECO:0000256" key="7">
    <source>
        <dbReference type="ARBA" id="ARBA00022692"/>
    </source>
</evidence>
<evidence type="ECO:0000256" key="4">
    <source>
        <dbReference type="ARBA" id="ARBA00021095"/>
    </source>
</evidence>
<evidence type="ECO:0000256" key="14">
    <source>
        <dbReference type="ARBA" id="ARBA00031019"/>
    </source>
</evidence>
<dbReference type="AlphaFoldDB" id="A0A343A5A3"/>
<accession>A0A343A5A3</accession>
<dbReference type="PANTHER" id="PTHR11435:SF1">
    <property type="entry name" value="NADH-UBIQUINONE OXIDOREDUCTASE CHAIN 6"/>
    <property type="match status" value="1"/>
</dbReference>
<keyword evidence="11" id="KW-0520">NAD</keyword>
<reference evidence="17" key="1">
    <citation type="submission" date="2016-04" db="EMBL/GenBank/DDBJ databases">
        <title>Mitochondria of Scolytid beetles.</title>
        <authorList>
            <person name="Miller K."/>
            <person name="Linard B."/>
            <person name="Vogler A.P."/>
        </authorList>
    </citation>
    <scope>NUCLEOTIDE SEQUENCE</scope>
</reference>
<dbReference type="EC" id="7.1.1.2" evidence="3"/>
<sequence>MILYFMLFLSLLFMILNHPLALGGVLLLQTILVSILSGFMFINFWLSYILFLIMVGGMMIMFMYMTSIASNEKFLMPKFSIMTIFLLIFLSMLLLFLDQSFMHKTSNLMNSDQMKNLFVSLNNFFNFPKFNMLIFLMSYLLLTLIAVVKITGKKMKPMRQN</sequence>
<evidence type="ECO:0000256" key="11">
    <source>
        <dbReference type="ARBA" id="ARBA00023027"/>
    </source>
</evidence>
<dbReference type="GO" id="GO:0031966">
    <property type="term" value="C:mitochondrial membrane"/>
    <property type="evidence" value="ECO:0007669"/>
    <property type="project" value="UniProtKB-SubCell"/>
</dbReference>
<evidence type="ECO:0000256" key="15">
    <source>
        <dbReference type="ARBA" id="ARBA00049551"/>
    </source>
</evidence>
<comment type="catalytic activity">
    <reaction evidence="15">
        <text>a ubiquinone + NADH + 5 H(+)(in) = a ubiquinol + NAD(+) + 4 H(+)(out)</text>
        <dbReference type="Rhea" id="RHEA:29091"/>
        <dbReference type="Rhea" id="RHEA-COMP:9565"/>
        <dbReference type="Rhea" id="RHEA-COMP:9566"/>
        <dbReference type="ChEBI" id="CHEBI:15378"/>
        <dbReference type="ChEBI" id="CHEBI:16389"/>
        <dbReference type="ChEBI" id="CHEBI:17976"/>
        <dbReference type="ChEBI" id="CHEBI:57540"/>
        <dbReference type="ChEBI" id="CHEBI:57945"/>
        <dbReference type="EC" id="7.1.1.2"/>
    </reaction>
</comment>
<evidence type="ECO:0000256" key="10">
    <source>
        <dbReference type="ARBA" id="ARBA00022989"/>
    </source>
</evidence>
<keyword evidence="7 16" id="KW-0812">Transmembrane</keyword>
<keyword evidence="9" id="KW-0249">Electron transport</keyword>
<proteinExistence type="inferred from homology"/>
<evidence type="ECO:0000256" key="16">
    <source>
        <dbReference type="SAM" id="Phobius"/>
    </source>
</evidence>
<evidence type="ECO:0000256" key="9">
    <source>
        <dbReference type="ARBA" id="ARBA00022982"/>
    </source>
</evidence>
<evidence type="ECO:0000256" key="13">
    <source>
        <dbReference type="ARBA" id="ARBA00023136"/>
    </source>
</evidence>
<evidence type="ECO:0000256" key="5">
    <source>
        <dbReference type="ARBA" id="ARBA00022448"/>
    </source>
</evidence>
<evidence type="ECO:0000256" key="1">
    <source>
        <dbReference type="ARBA" id="ARBA00004225"/>
    </source>
</evidence>
<feature type="transmembrane region" description="Helical" evidence="16">
    <location>
        <begin position="39"/>
        <end position="63"/>
    </location>
</feature>
<feature type="transmembrane region" description="Helical" evidence="16">
    <location>
        <begin position="75"/>
        <end position="97"/>
    </location>
</feature>
<keyword evidence="5" id="KW-0813">Transport</keyword>
<organism evidence="17">
    <name type="scientific">Scolytinae sp. BMNH 1043031</name>
    <dbReference type="NCBI Taxonomy" id="1903795"/>
    <lineage>
        <taxon>Eukaryota</taxon>
        <taxon>Metazoa</taxon>
        <taxon>Ecdysozoa</taxon>
        <taxon>Arthropoda</taxon>
        <taxon>Hexapoda</taxon>
        <taxon>Insecta</taxon>
        <taxon>Pterygota</taxon>
        <taxon>Neoptera</taxon>
        <taxon>Endopterygota</taxon>
        <taxon>Coleoptera</taxon>
        <taxon>Polyphaga</taxon>
        <taxon>Cucujiformia</taxon>
        <taxon>Curculionidae</taxon>
        <taxon>Scolytinae</taxon>
    </lineage>
</organism>
<evidence type="ECO:0000256" key="6">
    <source>
        <dbReference type="ARBA" id="ARBA00022660"/>
    </source>
</evidence>
<dbReference type="GO" id="GO:0008137">
    <property type="term" value="F:NADH dehydrogenase (ubiquinone) activity"/>
    <property type="evidence" value="ECO:0007669"/>
    <property type="project" value="UniProtKB-EC"/>
</dbReference>
<keyword evidence="8" id="KW-1278">Translocase</keyword>
<comment type="similarity">
    <text evidence="2">Belongs to the complex I subunit 6 family.</text>
</comment>
<evidence type="ECO:0000256" key="8">
    <source>
        <dbReference type="ARBA" id="ARBA00022967"/>
    </source>
</evidence>
<name>A0A343A5A3_9CUCU</name>
<keyword evidence="6" id="KW-0679">Respiratory chain</keyword>
<keyword evidence="12 17" id="KW-0496">Mitochondrion</keyword>
<keyword evidence="13 16" id="KW-0472">Membrane</keyword>
<dbReference type="EMBL" id="KX035195">
    <property type="protein sequence ID" value="AOY39731.1"/>
    <property type="molecule type" value="Genomic_DNA"/>
</dbReference>
<dbReference type="PANTHER" id="PTHR11435">
    <property type="entry name" value="NADH UBIQUINONE OXIDOREDUCTASE SUBUNIT ND6"/>
    <property type="match status" value="1"/>
</dbReference>
<evidence type="ECO:0000256" key="3">
    <source>
        <dbReference type="ARBA" id="ARBA00012944"/>
    </source>
</evidence>
<evidence type="ECO:0000256" key="2">
    <source>
        <dbReference type="ARBA" id="ARBA00005698"/>
    </source>
</evidence>
<evidence type="ECO:0000313" key="17">
    <source>
        <dbReference type="EMBL" id="AOY39731.1"/>
    </source>
</evidence>
<gene>
    <name evidence="17" type="primary">nad6</name>
</gene>
<protein>
    <recommendedName>
        <fullName evidence="4">NADH-ubiquinone oxidoreductase chain 6</fullName>
        <ecNumber evidence="3">7.1.1.2</ecNumber>
    </recommendedName>
    <alternativeName>
        <fullName evidence="14">NADH dehydrogenase subunit 6</fullName>
    </alternativeName>
</protein>
<evidence type="ECO:0000256" key="12">
    <source>
        <dbReference type="ARBA" id="ARBA00023128"/>
    </source>
</evidence>
<geneLocation type="mitochondrion" evidence="17"/>
<keyword evidence="10 16" id="KW-1133">Transmembrane helix</keyword>